<feature type="region of interest" description="Disordered" evidence="1">
    <location>
        <begin position="1"/>
        <end position="35"/>
    </location>
</feature>
<feature type="compositionally biased region" description="Basic and acidic residues" evidence="1">
    <location>
        <begin position="22"/>
        <end position="35"/>
    </location>
</feature>
<sequence length="206" mass="23593">MSTRKKNSVATTPTDFMENDSELPKTENLNDTHDSMDTVNLSTMVVIGSDVTRMDYIENHSSNLTDDLSYLNASRERSLGETLRSLSARRPIRPTDDYRRKAIRLNQEKSELNLPYHSEDIMTGLKRKNRSITPEDRKKFKTDSPVLNSVFSSPLSNLRNKFRSDLPSSTPKLLGFKDGKSELHYNDEQNMVHSADDEKKSWCSVM</sequence>
<protein>
    <submittedName>
        <fullName evidence="2">Uncharacterized protein</fullName>
    </submittedName>
</protein>
<comment type="caution">
    <text evidence="2">The sequence shown here is derived from an EMBL/GenBank/DDBJ whole genome shotgun (WGS) entry which is preliminary data.</text>
</comment>
<proteinExistence type="predicted"/>
<gene>
    <name evidence="2" type="ORF">NQ318_019036</name>
</gene>
<keyword evidence="3" id="KW-1185">Reference proteome</keyword>
<reference evidence="2" key="1">
    <citation type="journal article" date="2023" name="Insect Mol. Biol.">
        <title>Genome sequencing provides insights into the evolution of gene families encoding plant cell wall-degrading enzymes in longhorned beetles.</title>
        <authorList>
            <person name="Shin N.R."/>
            <person name="Okamura Y."/>
            <person name="Kirsch R."/>
            <person name="Pauchet Y."/>
        </authorList>
    </citation>
    <scope>NUCLEOTIDE SEQUENCE</scope>
    <source>
        <strain evidence="2">AMC_N1</strain>
    </source>
</reference>
<dbReference type="EMBL" id="JAPWTK010000229">
    <property type="protein sequence ID" value="KAJ8945041.1"/>
    <property type="molecule type" value="Genomic_DNA"/>
</dbReference>
<evidence type="ECO:0000313" key="3">
    <source>
        <dbReference type="Proteomes" id="UP001162162"/>
    </source>
</evidence>
<dbReference type="AlphaFoldDB" id="A0AAV8Y388"/>
<name>A0AAV8Y388_9CUCU</name>
<organism evidence="2 3">
    <name type="scientific">Aromia moschata</name>
    <dbReference type="NCBI Taxonomy" id="1265417"/>
    <lineage>
        <taxon>Eukaryota</taxon>
        <taxon>Metazoa</taxon>
        <taxon>Ecdysozoa</taxon>
        <taxon>Arthropoda</taxon>
        <taxon>Hexapoda</taxon>
        <taxon>Insecta</taxon>
        <taxon>Pterygota</taxon>
        <taxon>Neoptera</taxon>
        <taxon>Endopterygota</taxon>
        <taxon>Coleoptera</taxon>
        <taxon>Polyphaga</taxon>
        <taxon>Cucujiformia</taxon>
        <taxon>Chrysomeloidea</taxon>
        <taxon>Cerambycidae</taxon>
        <taxon>Cerambycinae</taxon>
        <taxon>Callichromatini</taxon>
        <taxon>Aromia</taxon>
    </lineage>
</organism>
<accession>A0AAV8Y388</accession>
<evidence type="ECO:0000256" key="1">
    <source>
        <dbReference type="SAM" id="MobiDB-lite"/>
    </source>
</evidence>
<dbReference type="Proteomes" id="UP001162162">
    <property type="component" value="Unassembled WGS sequence"/>
</dbReference>
<evidence type="ECO:0000313" key="2">
    <source>
        <dbReference type="EMBL" id="KAJ8945041.1"/>
    </source>
</evidence>